<proteinExistence type="predicted"/>
<evidence type="ECO:0000313" key="3">
    <source>
        <dbReference type="Proteomes" id="UP001054837"/>
    </source>
</evidence>
<dbReference type="Proteomes" id="UP001054837">
    <property type="component" value="Unassembled WGS sequence"/>
</dbReference>
<dbReference type="EMBL" id="BPLQ01005428">
    <property type="protein sequence ID" value="GIY14902.1"/>
    <property type="molecule type" value="Genomic_DNA"/>
</dbReference>
<keyword evidence="3" id="KW-1185">Reference proteome</keyword>
<evidence type="ECO:0000313" key="2">
    <source>
        <dbReference type="EMBL" id="GIY14902.1"/>
    </source>
</evidence>
<organism evidence="2 3">
    <name type="scientific">Caerostris darwini</name>
    <dbReference type="NCBI Taxonomy" id="1538125"/>
    <lineage>
        <taxon>Eukaryota</taxon>
        <taxon>Metazoa</taxon>
        <taxon>Ecdysozoa</taxon>
        <taxon>Arthropoda</taxon>
        <taxon>Chelicerata</taxon>
        <taxon>Arachnida</taxon>
        <taxon>Araneae</taxon>
        <taxon>Araneomorphae</taxon>
        <taxon>Entelegynae</taxon>
        <taxon>Araneoidea</taxon>
        <taxon>Araneidae</taxon>
        <taxon>Caerostris</taxon>
    </lineage>
</organism>
<evidence type="ECO:0000256" key="1">
    <source>
        <dbReference type="SAM" id="MobiDB-lite"/>
    </source>
</evidence>
<comment type="caution">
    <text evidence="2">The sequence shown here is derived from an EMBL/GenBank/DDBJ whole genome shotgun (WGS) entry which is preliminary data.</text>
</comment>
<name>A0AAV4R076_9ARAC</name>
<sequence>MKLAPFNCRLYRRLLINQKLFCPLPIQEKKKNRKTPFDGLPSSMPLKKTAARSKARGGTNSPSIALLLVTRANAKATPDHMVSYCTLSFQHVRFTSLIALVW</sequence>
<feature type="region of interest" description="Disordered" evidence="1">
    <location>
        <begin position="31"/>
        <end position="60"/>
    </location>
</feature>
<gene>
    <name evidence="2" type="ORF">CDAR_367891</name>
</gene>
<accession>A0AAV4R076</accession>
<protein>
    <submittedName>
        <fullName evidence="2">Uncharacterized protein</fullName>
    </submittedName>
</protein>
<dbReference type="AlphaFoldDB" id="A0AAV4R076"/>
<reference evidence="2 3" key="1">
    <citation type="submission" date="2021-06" db="EMBL/GenBank/DDBJ databases">
        <title>Caerostris darwini draft genome.</title>
        <authorList>
            <person name="Kono N."/>
            <person name="Arakawa K."/>
        </authorList>
    </citation>
    <scope>NUCLEOTIDE SEQUENCE [LARGE SCALE GENOMIC DNA]</scope>
</reference>